<dbReference type="PANTHER" id="PTHR21015">
    <property type="entry name" value="UDP-N-ACETYLGLUCOSAMINE--N-ACETYLMURAMYL-(PENTAPEPTIDE) PYROPHOSPHORYL-UNDECAPRENOL N-ACETYLGLUCOSAMINE TRANSFERASE 1"/>
    <property type="match status" value="1"/>
</dbReference>
<dbReference type="CDD" id="cd03785">
    <property type="entry name" value="GT28_MurG"/>
    <property type="match status" value="1"/>
</dbReference>
<gene>
    <name evidence="3" type="ORF">B9J98_02365</name>
</gene>
<sequence length="387" mass="42543">MRAYFGVCGIGMGHAARSSLVLRALMERGWDVAVSSYGEGMEYLEALGIPVNRVNPVSYGVLPDGKVSIKMTIFRNLYLPLKVSLQTAREFSSISCFDPSVVVSDTRVSTIAAAKALGYPVALILNQFNVLVEYHKYEALVEIVESGAQVVTKFWEMADRIVVPDFPPPYTISKMNLAMSDVARSKSTFVGPLLQAPRGDLPTMEEVRRRYGIPEDRPLVFAHISGPRLERLVLAERLAKIARSLDGYFFVITLAEPKSPEVKREGNVLLMGWAEDPDELYAASDVVVSRSGHGSIGRALMFGRPMILIPIRAHGEQKSNADSIARHGAGIVLDEERLSEETLGSALKEVLGDESYLKSALFFKRMLEGLDPVKATVSIIEGLARKL</sequence>
<evidence type="ECO:0000313" key="4">
    <source>
        <dbReference type="Proteomes" id="UP000244066"/>
    </source>
</evidence>
<proteinExistence type="inferred from homology"/>
<evidence type="ECO:0000259" key="2">
    <source>
        <dbReference type="Pfam" id="PF04101"/>
    </source>
</evidence>
<dbReference type="InterPro" id="IPR007235">
    <property type="entry name" value="Glyco_trans_28_C"/>
</dbReference>
<dbReference type="EMBL" id="NDWU01000004">
    <property type="protein sequence ID" value="PUA33803.1"/>
    <property type="molecule type" value="Genomic_DNA"/>
</dbReference>
<reference evidence="3 4" key="1">
    <citation type="submission" date="2017-04" db="EMBL/GenBank/DDBJ databases">
        <title>Draft Aigarchaeota genome from a New Zealand hot spring.</title>
        <authorList>
            <person name="Reysenbach A.-L."/>
            <person name="Donaho J.A."/>
            <person name="Gerhart J."/>
            <person name="Kelley J.F."/>
            <person name="Kouba K."/>
            <person name="Podar M."/>
            <person name="Stott M."/>
        </authorList>
    </citation>
    <scope>NUCLEOTIDE SEQUENCE [LARGE SCALE GENOMIC DNA]</scope>
    <source>
        <strain evidence="3">NZ13_MG1</strain>
    </source>
</reference>
<comment type="similarity">
    <text evidence="1">Belongs to the glycosyltransferase 28 family.</text>
</comment>
<organism evidence="3 4">
    <name type="scientific">Candidatus Terraquivivens tikiterensis</name>
    <dbReference type="NCBI Taxonomy" id="1980982"/>
    <lineage>
        <taxon>Archaea</taxon>
        <taxon>Nitrososphaerota</taxon>
        <taxon>Candidatus Wolframiiraptoraceae</taxon>
        <taxon>Candidatus Terraquivivens</taxon>
    </lineage>
</organism>
<name>A0A2R7Y8E9_9ARCH</name>
<dbReference type="PANTHER" id="PTHR21015:SF22">
    <property type="entry name" value="GLYCOSYLTRANSFERASE"/>
    <property type="match status" value="1"/>
</dbReference>
<protein>
    <recommendedName>
        <fullName evidence="2">Glycosyl transferase family 28 C-terminal domain-containing protein</fullName>
    </recommendedName>
</protein>
<dbReference type="Pfam" id="PF04101">
    <property type="entry name" value="Glyco_tran_28_C"/>
    <property type="match status" value="1"/>
</dbReference>
<dbReference type="Gene3D" id="3.40.50.2000">
    <property type="entry name" value="Glycogen Phosphorylase B"/>
    <property type="match status" value="2"/>
</dbReference>
<dbReference type="SUPFAM" id="SSF53756">
    <property type="entry name" value="UDP-Glycosyltransferase/glycogen phosphorylase"/>
    <property type="match status" value="1"/>
</dbReference>
<evidence type="ECO:0000256" key="1">
    <source>
        <dbReference type="ARBA" id="ARBA00006962"/>
    </source>
</evidence>
<dbReference type="Pfam" id="PF13528">
    <property type="entry name" value="Glyco_trans_1_3"/>
    <property type="match status" value="1"/>
</dbReference>
<dbReference type="Proteomes" id="UP000244066">
    <property type="component" value="Unassembled WGS sequence"/>
</dbReference>
<evidence type="ECO:0000313" key="3">
    <source>
        <dbReference type="EMBL" id="PUA33803.1"/>
    </source>
</evidence>
<dbReference type="AlphaFoldDB" id="A0A2R7Y8E9"/>
<accession>A0A2R7Y8E9</accession>
<feature type="domain" description="Glycosyl transferase family 28 C-terminal" evidence="2">
    <location>
        <begin position="264"/>
        <end position="357"/>
    </location>
</feature>
<comment type="caution">
    <text evidence="3">The sequence shown here is derived from an EMBL/GenBank/DDBJ whole genome shotgun (WGS) entry which is preliminary data.</text>
</comment>
<dbReference type="GO" id="GO:0016758">
    <property type="term" value="F:hexosyltransferase activity"/>
    <property type="evidence" value="ECO:0007669"/>
    <property type="project" value="InterPro"/>
</dbReference>